<dbReference type="InterPro" id="IPR018247">
    <property type="entry name" value="EF_Hand_1_Ca_BS"/>
</dbReference>
<dbReference type="GO" id="GO:0032273">
    <property type="term" value="P:positive regulation of protein polymerization"/>
    <property type="evidence" value="ECO:0007669"/>
    <property type="project" value="TreeGrafter"/>
</dbReference>
<organism evidence="5 6">
    <name type="scientific">Chlamydomonas schloesseri</name>
    <dbReference type="NCBI Taxonomy" id="2026947"/>
    <lineage>
        <taxon>Eukaryota</taxon>
        <taxon>Viridiplantae</taxon>
        <taxon>Chlorophyta</taxon>
        <taxon>core chlorophytes</taxon>
        <taxon>Chlorophyceae</taxon>
        <taxon>CS clade</taxon>
        <taxon>Chlamydomonadales</taxon>
        <taxon>Chlamydomonadaceae</taxon>
        <taxon>Chlamydomonas</taxon>
    </lineage>
</organism>
<feature type="compositionally biased region" description="Low complexity" evidence="3">
    <location>
        <begin position="752"/>
        <end position="775"/>
    </location>
</feature>
<dbReference type="AlphaFoldDB" id="A0A835T2N2"/>
<dbReference type="PROSITE" id="PS00018">
    <property type="entry name" value="EF_HAND_1"/>
    <property type="match status" value="1"/>
</dbReference>
<reference evidence="5" key="1">
    <citation type="journal article" date="2020" name="bioRxiv">
        <title>Comparative genomics of Chlamydomonas.</title>
        <authorList>
            <person name="Craig R.J."/>
            <person name="Hasan A.R."/>
            <person name="Ness R.W."/>
            <person name="Keightley P.D."/>
        </authorList>
    </citation>
    <scope>NUCLEOTIDE SEQUENCE</scope>
    <source>
        <strain evidence="5">CCAP 11/173</strain>
    </source>
</reference>
<evidence type="ECO:0000256" key="1">
    <source>
        <dbReference type="ARBA" id="ARBA00010994"/>
    </source>
</evidence>
<keyword evidence="6" id="KW-1185">Reference proteome</keyword>
<evidence type="ECO:0000259" key="4">
    <source>
        <dbReference type="PROSITE" id="PS50222"/>
    </source>
</evidence>
<gene>
    <name evidence="5" type="ORF">HYH02_013345</name>
</gene>
<evidence type="ECO:0000256" key="3">
    <source>
        <dbReference type="SAM" id="MobiDB-lite"/>
    </source>
</evidence>
<dbReference type="InterPro" id="IPR008907">
    <property type="entry name" value="TPP/p25"/>
</dbReference>
<dbReference type="EMBL" id="JAEHOD010000073">
    <property type="protein sequence ID" value="KAG2431355.1"/>
    <property type="molecule type" value="Genomic_DNA"/>
</dbReference>
<feature type="domain" description="EF-hand" evidence="4">
    <location>
        <begin position="509"/>
        <end position="544"/>
    </location>
</feature>
<dbReference type="PANTHER" id="PTHR12932:SF9">
    <property type="entry name" value="TUBULIN POLYMERIZATION-PROMOTING PROTEIN HOMOLOG"/>
    <property type="match status" value="1"/>
</dbReference>
<comment type="caution">
    <text evidence="5">The sequence shown here is derived from an EMBL/GenBank/DDBJ whole genome shotgun (WGS) entry which is preliminary data.</text>
</comment>
<evidence type="ECO:0000313" key="6">
    <source>
        <dbReference type="Proteomes" id="UP000613740"/>
    </source>
</evidence>
<feature type="region of interest" description="Disordered" evidence="3">
    <location>
        <begin position="57"/>
        <end position="126"/>
    </location>
</feature>
<dbReference type="Pfam" id="PF13499">
    <property type="entry name" value="EF-hand_7"/>
    <property type="match status" value="1"/>
</dbReference>
<dbReference type="GO" id="GO:0005874">
    <property type="term" value="C:microtubule"/>
    <property type="evidence" value="ECO:0007669"/>
    <property type="project" value="TreeGrafter"/>
</dbReference>
<feature type="region of interest" description="Disordered" evidence="3">
    <location>
        <begin position="699"/>
        <end position="791"/>
    </location>
</feature>
<dbReference type="GO" id="GO:0046785">
    <property type="term" value="P:microtubule polymerization"/>
    <property type="evidence" value="ECO:0007669"/>
    <property type="project" value="InterPro"/>
</dbReference>
<keyword evidence="2" id="KW-0106">Calcium</keyword>
<dbReference type="PANTHER" id="PTHR12932">
    <property type="entry name" value="P25 ALPHA-RELATED"/>
    <property type="match status" value="1"/>
</dbReference>
<feature type="region of interest" description="Disordered" evidence="3">
    <location>
        <begin position="1"/>
        <end position="44"/>
    </location>
</feature>
<protein>
    <recommendedName>
        <fullName evidence="4">EF-hand domain-containing protein</fullName>
    </recommendedName>
</protein>
<comment type="similarity">
    <text evidence="1">Belongs to the TPPP family.</text>
</comment>
<accession>A0A835T2N2</accession>
<dbReference type="Gene3D" id="1.10.238.10">
    <property type="entry name" value="EF-hand"/>
    <property type="match status" value="3"/>
</dbReference>
<dbReference type="SUPFAM" id="SSF47473">
    <property type="entry name" value="EF-hand"/>
    <property type="match status" value="3"/>
</dbReference>
<dbReference type="Proteomes" id="UP000613740">
    <property type="component" value="Unassembled WGS sequence"/>
</dbReference>
<evidence type="ECO:0000256" key="2">
    <source>
        <dbReference type="ARBA" id="ARBA00022837"/>
    </source>
</evidence>
<sequence length="902" mass="92323">MGLFSCFAARPAPDSPREASLPVSSSMRVPPNMVGKVASGRSTASEVPFRIKPVVSAATDSNELPPTQAPAVAPTPAAQLPPAASTRKQVSLALPDPDDDIDVGPATRNHVDQTPKKTKPAALKATAAQAAADQDCDVAPPATDAGTFPAATSASIRRDAAAAASGSPSAEAPVSPLAGMNARVPSKVVRNLSAPVLTLADIAGLLGRFTGSGGDSDAAAVTAYLSAVLAGSKAQGAGLYEAARAQPEAGKVFAAAYRLAQVAGQVVPTGPCRDNGAVMAGLGQDVVRALDAAGKKGCVPPRETLADVAVRLDTCSHCLSVYAKEGWLLHLACNEAAKADLDRAHNAVVAALQAVAPGPSGLELPVGSSAGRPGAYLDMNRGLRRSLKTHGSGSVAAGLKAVGTDPLSPELTKLAALLGVSAAAVARELAALPADVPADVYYSRMVLSLQQQRTLFGSAAGADATASLVERYRPIFAHYDKAGKGYLEAAELRAVLGDLSEAGAGGAGPTGPELERAFALADQDGDGRVNPEEFARYYDALTFGHARKQLRLAMGLQAENDLKALFRDFASFGTRQQVEEMDSAHFAKLFRDCGLLGPDLTLTDIDLAFTAAKGKGERKLSFDAFLTALATCAERKGCGLEGLVRSILGSEGPLARATKADAVRLHDDKSTYTGVYAKGGPKVAEKAHDLAALLDRSDAGAKKTPVRASRAGPITIVDKPADKPPLHHTPPPAHAPGAHSQSMRLSMGPGGVPAASVSAGGAAPSANNAAAGGSSWKRRSTAGGSGSVTAPSTSTPLYESWLMWQQFGAGAVAGAPSRTVEMGPAQYVKLLRETGIISGKDFTAVQAELIYAKVKPQGCTKITYECFERALALIAAAKGTPREALEAAITASGGPLLTPCKH</sequence>
<dbReference type="CDD" id="cd00051">
    <property type="entry name" value="EFh"/>
    <property type="match status" value="1"/>
</dbReference>
<dbReference type="InterPro" id="IPR002048">
    <property type="entry name" value="EF_hand_dom"/>
</dbReference>
<proteinExistence type="inferred from homology"/>
<dbReference type="OrthoDB" id="548799at2759"/>
<dbReference type="GO" id="GO:0015631">
    <property type="term" value="F:tubulin binding"/>
    <property type="evidence" value="ECO:0007669"/>
    <property type="project" value="InterPro"/>
</dbReference>
<feature type="domain" description="EF-hand" evidence="4">
    <location>
        <begin position="467"/>
        <end position="502"/>
    </location>
</feature>
<dbReference type="GO" id="GO:0005509">
    <property type="term" value="F:calcium ion binding"/>
    <property type="evidence" value="ECO:0007669"/>
    <property type="project" value="InterPro"/>
</dbReference>
<dbReference type="GO" id="GO:0001578">
    <property type="term" value="P:microtubule bundle formation"/>
    <property type="evidence" value="ECO:0007669"/>
    <property type="project" value="TreeGrafter"/>
</dbReference>
<evidence type="ECO:0000313" key="5">
    <source>
        <dbReference type="EMBL" id="KAG2431355.1"/>
    </source>
</evidence>
<name>A0A835T2N2_9CHLO</name>
<feature type="compositionally biased region" description="Low complexity" evidence="3">
    <location>
        <begin position="64"/>
        <end position="84"/>
    </location>
</feature>
<dbReference type="SMART" id="SM00054">
    <property type="entry name" value="EFh"/>
    <property type="match status" value="2"/>
</dbReference>
<dbReference type="InterPro" id="IPR011992">
    <property type="entry name" value="EF-hand-dom_pair"/>
</dbReference>
<dbReference type="PROSITE" id="PS50222">
    <property type="entry name" value="EF_HAND_2"/>
    <property type="match status" value="2"/>
</dbReference>
<dbReference type="Pfam" id="PF05517">
    <property type="entry name" value="p25-alpha"/>
    <property type="match status" value="2"/>
</dbReference>